<gene>
    <name evidence="3" type="ORF">PHYSODRAFT_324271</name>
</gene>
<sequence>MGHAAWPEAVVRLTAKTSSSLLMGDTIEREHVVSIGLLSVRHMPEDHPALLPRQHEAAVVLHPGAPRTSSNHSLSCSSPNCAWLSTYWSFFSTCLLLLVLALVLVHLPRRSFASAHGSVSTARYDDESREAEVVPAAGLVKVTNRWRLEEDVEMKTPTAVAANAFARAALTDRRKARKKPNYLHHWERCAIIKRVAEGEPQAALAREFGVTRAAVCQMYKNRKKILAHGRASRSKTVALLLATLKARGTNPAAIRRAAARLTFILIEEVIASFDTLNEPTGATEQSLSASEQIIPFCGVVLGDESAAFARAFEQLDPGAPTGQIQVKMDVVDDGRVCWRLVYLDVPEDVSSYEVLVFSTFGNGGAECRAIEVRWRRQTFNSSS</sequence>
<dbReference type="InterPro" id="IPR007889">
    <property type="entry name" value="HTH_Psq"/>
</dbReference>
<keyword evidence="1" id="KW-0472">Membrane</keyword>
<dbReference type="InParanoid" id="G4YSI9"/>
<dbReference type="InterPro" id="IPR029057">
    <property type="entry name" value="PRTase-like"/>
</dbReference>
<dbReference type="Pfam" id="PF04218">
    <property type="entry name" value="CENP-B_N"/>
    <property type="match status" value="1"/>
</dbReference>
<dbReference type="AlphaFoldDB" id="G4YSI9"/>
<evidence type="ECO:0000313" key="4">
    <source>
        <dbReference type="Proteomes" id="UP000002640"/>
    </source>
</evidence>
<keyword evidence="1" id="KW-1133">Transmembrane helix</keyword>
<dbReference type="KEGG" id="psoj:PHYSODRAFT_324271"/>
<dbReference type="GO" id="GO:0003677">
    <property type="term" value="F:DNA binding"/>
    <property type="evidence" value="ECO:0007669"/>
    <property type="project" value="InterPro"/>
</dbReference>
<dbReference type="GeneID" id="20645097"/>
<dbReference type="EMBL" id="JH159152">
    <property type="protein sequence ID" value="EGZ23005.1"/>
    <property type="molecule type" value="Genomic_DNA"/>
</dbReference>
<feature type="domain" description="HTH psq-type" evidence="2">
    <location>
        <begin position="186"/>
        <end position="227"/>
    </location>
</feature>
<keyword evidence="1" id="KW-0812">Transmembrane</keyword>
<name>G4YSI9_PHYSP</name>
<dbReference type="Proteomes" id="UP000002640">
    <property type="component" value="Unassembled WGS sequence"/>
</dbReference>
<organism evidence="3 4">
    <name type="scientific">Phytophthora sojae (strain P6497)</name>
    <name type="common">Soybean stem and root rot agent</name>
    <name type="synonym">Phytophthora megasperma f. sp. glycines</name>
    <dbReference type="NCBI Taxonomy" id="1094619"/>
    <lineage>
        <taxon>Eukaryota</taxon>
        <taxon>Sar</taxon>
        <taxon>Stramenopiles</taxon>
        <taxon>Oomycota</taxon>
        <taxon>Peronosporomycetes</taxon>
        <taxon>Peronosporales</taxon>
        <taxon>Peronosporaceae</taxon>
        <taxon>Phytophthora</taxon>
    </lineage>
</organism>
<dbReference type="SUPFAM" id="SSF46689">
    <property type="entry name" value="Homeodomain-like"/>
    <property type="match status" value="1"/>
</dbReference>
<proteinExistence type="predicted"/>
<dbReference type="SMR" id="G4YSI9"/>
<evidence type="ECO:0000256" key="1">
    <source>
        <dbReference type="SAM" id="Phobius"/>
    </source>
</evidence>
<dbReference type="Gene3D" id="3.40.50.2020">
    <property type="match status" value="1"/>
</dbReference>
<protein>
    <recommendedName>
        <fullName evidence="2">HTH psq-type domain-containing protein</fullName>
    </recommendedName>
</protein>
<accession>G4YSI9</accession>
<dbReference type="STRING" id="1094619.G4YSI9"/>
<keyword evidence="4" id="KW-1185">Reference proteome</keyword>
<dbReference type="InterPro" id="IPR009057">
    <property type="entry name" value="Homeodomain-like_sf"/>
</dbReference>
<reference evidence="3 4" key="1">
    <citation type="journal article" date="2006" name="Science">
        <title>Phytophthora genome sequences uncover evolutionary origins and mechanisms of pathogenesis.</title>
        <authorList>
            <person name="Tyler B.M."/>
            <person name="Tripathy S."/>
            <person name="Zhang X."/>
            <person name="Dehal P."/>
            <person name="Jiang R.H."/>
            <person name="Aerts A."/>
            <person name="Arredondo F.D."/>
            <person name="Baxter L."/>
            <person name="Bensasson D."/>
            <person name="Beynon J.L."/>
            <person name="Chapman J."/>
            <person name="Damasceno C.M."/>
            <person name="Dorrance A.E."/>
            <person name="Dou D."/>
            <person name="Dickerman A.W."/>
            <person name="Dubchak I.L."/>
            <person name="Garbelotto M."/>
            <person name="Gijzen M."/>
            <person name="Gordon S.G."/>
            <person name="Govers F."/>
            <person name="Grunwald N.J."/>
            <person name="Huang W."/>
            <person name="Ivors K.L."/>
            <person name="Jones R.W."/>
            <person name="Kamoun S."/>
            <person name="Krampis K."/>
            <person name="Lamour K.H."/>
            <person name="Lee M.K."/>
            <person name="McDonald W.H."/>
            <person name="Medina M."/>
            <person name="Meijer H.J."/>
            <person name="Nordberg E.K."/>
            <person name="Maclean D.J."/>
            <person name="Ospina-Giraldo M.D."/>
            <person name="Morris P.F."/>
            <person name="Phuntumart V."/>
            <person name="Putnam N.H."/>
            <person name="Rash S."/>
            <person name="Rose J.K."/>
            <person name="Sakihama Y."/>
            <person name="Salamov A.A."/>
            <person name="Savidor A."/>
            <person name="Scheuring C.F."/>
            <person name="Smith B.M."/>
            <person name="Sobral B.W."/>
            <person name="Terry A."/>
            <person name="Torto-Alalibo T.A."/>
            <person name="Win J."/>
            <person name="Xu Z."/>
            <person name="Zhang H."/>
            <person name="Grigoriev I.V."/>
            <person name="Rokhsar D.S."/>
            <person name="Boore J.L."/>
        </authorList>
    </citation>
    <scope>NUCLEOTIDE SEQUENCE [LARGE SCALE GENOMIC DNA]</scope>
    <source>
        <strain evidence="3 4">P6497</strain>
    </source>
</reference>
<evidence type="ECO:0000259" key="2">
    <source>
        <dbReference type="Pfam" id="PF04218"/>
    </source>
</evidence>
<evidence type="ECO:0000313" key="3">
    <source>
        <dbReference type="EMBL" id="EGZ23005.1"/>
    </source>
</evidence>
<dbReference type="Gene3D" id="1.10.10.60">
    <property type="entry name" value="Homeodomain-like"/>
    <property type="match status" value="1"/>
</dbReference>
<feature type="transmembrane region" description="Helical" evidence="1">
    <location>
        <begin position="87"/>
        <end position="107"/>
    </location>
</feature>
<dbReference type="RefSeq" id="XP_009518293.1">
    <property type="nucleotide sequence ID" value="XM_009519998.1"/>
</dbReference>